<organism evidence="7 8">
    <name type="scientific">Phyllotreta striolata</name>
    <name type="common">Striped flea beetle</name>
    <name type="synonym">Crioceris striolata</name>
    <dbReference type="NCBI Taxonomy" id="444603"/>
    <lineage>
        <taxon>Eukaryota</taxon>
        <taxon>Metazoa</taxon>
        <taxon>Ecdysozoa</taxon>
        <taxon>Arthropoda</taxon>
        <taxon>Hexapoda</taxon>
        <taxon>Insecta</taxon>
        <taxon>Pterygota</taxon>
        <taxon>Neoptera</taxon>
        <taxon>Endopterygota</taxon>
        <taxon>Coleoptera</taxon>
        <taxon>Polyphaga</taxon>
        <taxon>Cucujiformia</taxon>
        <taxon>Chrysomeloidea</taxon>
        <taxon>Chrysomelidae</taxon>
        <taxon>Galerucinae</taxon>
        <taxon>Alticini</taxon>
        <taxon>Phyllotreta</taxon>
    </lineage>
</organism>
<dbReference type="AlphaFoldDB" id="A0A9N9TJJ4"/>
<dbReference type="FunFam" id="3.40.50.720:FF:000147">
    <property type="entry name" value="Reticulon-4-interacting protein 1 homolog, mitochondrial"/>
    <property type="match status" value="1"/>
</dbReference>
<evidence type="ECO:0000256" key="5">
    <source>
        <dbReference type="ARBA" id="ARBA00023128"/>
    </source>
</evidence>
<dbReference type="InterPro" id="IPR011032">
    <property type="entry name" value="GroES-like_sf"/>
</dbReference>
<dbReference type="Pfam" id="PF13602">
    <property type="entry name" value="ADH_zinc_N_2"/>
    <property type="match status" value="1"/>
</dbReference>
<feature type="domain" description="Enoyl reductase (ER)" evidence="6">
    <location>
        <begin position="23"/>
        <end position="354"/>
    </location>
</feature>
<dbReference type="InterPro" id="IPR036291">
    <property type="entry name" value="NAD(P)-bd_dom_sf"/>
</dbReference>
<dbReference type="InterPro" id="IPR050700">
    <property type="entry name" value="YIM1/Zinc_Alcohol_DH_Fams"/>
</dbReference>
<dbReference type="InterPro" id="IPR037397">
    <property type="entry name" value="RTN4IP1"/>
</dbReference>
<dbReference type="SUPFAM" id="SSF50129">
    <property type="entry name" value="GroES-like"/>
    <property type="match status" value="1"/>
</dbReference>
<dbReference type="Pfam" id="PF08240">
    <property type="entry name" value="ADH_N"/>
    <property type="match status" value="1"/>
</dbReference>
<evidence type="ECO:0000256" key="2">
    <source>
        <dbReference type="ARBA" id="ARBA00010371"/>
    </source>
</evidence>
<dbReference type="EMBL" id="OU900107">
    <property type="protein sequence ID" value="CAG9857506.1"/>
    <property type="molecule type" value="Genomic_DNA"/>
</dbReference>
<keyword evidence="8" id="KW-1185">Reference proteome</keyword>
<comment type="similarity">
    <text evidence="2">Belongs to the zinc-containing alcohol dehydrogenase family. Quinone oxidoreductase subfamily.</text>
</comment>
<dbReference type="Proteomes" id="UP001153712">
    <property type="component" value="Chromosome 14"/>
</dbReference>
<evidence type="ECO:0000256" key="3">
    <source>
        <dbReference type="ARBA" id="ARBA00022946"/>
    </source>
</evidence>
<proteinExistence type="inferred from homology"/>
<dbReference type="CDD" id="cd08248">
    <property type="entry name" value="RTN4I1"/>
    <property type="match status" value="1"/>
</dbReference>
<evidence type="ECO:0000313" key="7">
    <source>
        <dbReference type="EMBL" id="CAG9857506.1"/>
    </source>
</evidence>
<evidence type="ECO:0000313" key="8">
    <source>
        <dbReference type="Proteomes" id="UP001153712"/>
    </source>
</evidence>
<keyword evidence="3" id="KW-0809">Transit peptide</keyword>
<keyword evidence="4" id="KW-0560">Oxidoreductase</keyword>
<name>A0A9N9TJJ4_PHYSR</name>
<dbReference type="InterPro" id="IPR020843">
    <property type="entry name" value="ER"/>
</dbReference>
<sequence>MLKRIYGFKNRLKVNSWRLHDYGDIENLQLNESRIPIVEHPDDVLVQVKAASVNPIDALMLSGYGRTLFRIPRLCEMELPLTLGRDFSGIVIEKGLNVGNKYQIGDEVYGFIPIHKQGAFSQAIIANSSHILPKPSNLSHTESASLVYAAMTAWSALYLFGTLCLRNKKGLRVLILGGSGGVGTVAIQLLKSQGCSVFVTCAKDAAPLVSDLGADCVFDYKDEDFEKQVESQGKYHIILDGAKTGIRNIPKTWKFDSYITLNSPLLLNADNHGLFEGFLRSSCDLLGSNLDRLQTGSTVKWGFFVPSAEGFKFINELIVNQKIRPVVQHKFQFEDLPKAFRTLKDGHLRGKIVINYD</sequence>
<gene>
    <name evidence="7" type="ORF">PHYEVI_LOCUS3911</name>
</gene>
<dbReference type="PANTHER" id="PTHR11695:SF294">
    <property type="entry name" value="RETICULON-4-INTERACTING PROTEIN 1, MITOCHONDRIAL"/>
    <property type="match status" value="1"/>
</dbReference>
<evidence type="ECO:0000256" key="4">
    <source>
        <dbReference type="ARBA" id="ARBA00023002"/>
    </source>
</evidence>
<dbReference type="SUPFAM" id="SSF51735">
    <property type="entry name" value="NAD(P)-binding Rossmann-fold domains"/>
    <property type="match status" value="1"/>
</dbReference>
<dbReference type="GO" id="GO:0016491">
    <property type="term" value="F:oxidoreductase activity"/>
    <property type="evidence" value="ECO:0007669"/>
    <property type="project" value="UniProtKB-KW"/>
</dbReference>
<dbReference type="Gene3D" id="3.40.50.720">
    <property type="entry name" value="NAD(P)-binding Rossmann-like Domain"/>
    <property type="match status" value="1"/>
</dbReference>
<accession>A0A9N9TJJ4</accession>
<dbReference type="InterPro" id="IPR013154">
    <property type="entry name" value="ADH-like_N"/>
</dbReference>
<keyword evidence="5" id="KW-0496">Mitochondrion</keyword>
<reference evidence="7" key="1">
    <citation type="submission" date="2022-01" db="EMBL/GenBank/DDBJ databases">
        <authorList>
            <person name="King R."/>
        </authorList>
    </citation>
    <scope>NUCLEOTIDE SEQUENCE</scope>
</reference>
<dbReference type="SMART" id="SM00829">
    <property type="entry name" value="PKS_ER"/>
    <property type="match status" value="1"/>
</dbReference>
<dbReference type="PANTHER" id="PTHR11695">
    <property type="entry name" value="ALCOHOL DEHYDROGENASE RELATED"/>
    <property type="match status" value="1"/>
</dbReference>
<evidence type="ECO:0000256" key="1">
    <source>
        <dbReference type="ARBA" id="ARBA00004173"/>
    </source>
</evidence>
<dbReference type="GO" id="GO:0005739">
    <property type="term" value="C:mitochondrion"/>
    <property type="evidence" value="ECO:0007669"/>
    <property type="project" value="UniProtKB-SubCell"/>
</dbReference>
<protein>
    <recommendedName>
        <fullName evidence="6">Enoyl reductase (ER) domain-containing protein</fullName>
    </recommendedName>
</protein>
<dbReference type="Gene3D" id="3.90.180.10">
    <property type="entry name" value="Medium-chain alcohol dehydrogenases, catalytic domain"/>
    <property type="match status" value="1"/>
</dbReference>
<dbReference type="OrthoDB" id="48317at2759"/>
<evidence type="ECO:0000259" key="6">
    <source>
        <dbReference type="SMART" id="SM00829"/>
    </source>
</evidence>
<comment type="subcellular location">
    <subcellularLocation>
        <location evidence="1">Mitochondrion</location>
    </subcellularLocation>
</comment>